<proteinExistence type="predicted"/>
<dbReference type="RefSeq" id="WP_094856110.1">
    <property type="nucleotide sequence ID" value="NZ_NEVM01000005.1"/>
</dbReference>
<evidence type="ECO:0000313" key="1">
    <source>
        <dbReference type="EMBL" id="OZI31704.1"/>
    </source>
</evidence>
<dbReference type="AlphaFoldDB" id="A0A261S2X0"/>
<accession>A0A261S2X0</accession>
<protein>
    <submittedName>
        <fullName evidence="1">Uncharacterized protein</fullName>
    </submittedName>
</protein>
<reference evidence="2" key="1">
    <citation type="submission" date="2017-05" db="EMBL/GenBank/DDBJ databases">
        <title>Complete and WGS of Bordetella genogroups.</title>
        <authorList>
            <person name="Spilker T."/>
            <person name="Lipuma J."/>
        </authorList>
    </citation>
    <scope>NUCLEOTIDE SEQUENCE [LARGE SCALE GENOMIC DNA]</scope>
    <source>
        <strain evidence="2">AU16122</strain>
    </source>
</reference>
<sequence>MIPWPALPSLSFARRPFRAGILPAMALAGMLAAVLSACSPTYDWRELEVADGAARAAFPARMRKESRDIALDGASLAYTLEAARVDQAVFAVGHASLAGLPDARREALAKALVRALYRNLKAEPPADLPPAGSDISVRGEAGGKPVLLLARVWVRGDLLIEAVATGPADKLPPAEAETFVHSLRFRQ</sequence>
<dbReference type="Proteomes" id="UP000216020">
    <property type="component" value="Unassembled WGS sequence"/>
</dbReference>
<comment type="caution">
    <text evidence="1">The sequence shown here is derived from an EMBL/GenBank/DDBJ whole genome shotgun (WGS) entry which is preliminary data.</text>
</comment>
<evidence type="ECO:0000313" key="2">
    <source>
        <dbReference type="Proteomes" id="UP000216020"/>
    </source>
</evidence>
<name>A0A261S2X0_9BORD</name>
<dbReference type="OrthoDB" id="8686017at2"/>
<dbReference type="EMBL" id="NEVM01000005">
    <property type="protein sequence ID" value="OZI31704.1"/>
    <property type="molecule type" value="Genomic_DNA"/>
</dbReference>
<keyword evidence="2" id="KW-1185">Reference proteome</keyword>
<gene>
    <name evidence="1" type="ORF">CAL29_27900</name>
</gene>
<organism evidence="1 2">
    <name type="scientific">Bordetella genomosp. 10</name>
    <dbReference type="NCBI Taxonomy" id="1416804"/>
    <lineage>
        <taxon>Bacteria</taxon>
        <taxon>Pseudomonadati</taxon>
        <taxon>Pseudomonadota</taxon>
        <taxon>Betaproteobacteria</taxon>
        <taxon>Burkholderiales</taxon>
        <taxon>Alcaligenaceae</taxon>
        <taxon>Bordetella</taxon>
    </lineage>
</organism>